<comment type="caution">
    <text evidence="2">The sequence shown here is derived from an EMBL/GenBank/DDBJ whole genome shotgun (WGS) entry which is preliminary data.</text>
</comment>
<dbReference type="InterPro" id="IPR036868">
    <property type="entry name" value="TusA-like_sf"/>
</dbReference>
<evidence type="ECO:0000313" key="2">
    <source>
        <dbReference type="EMBL" id="RLL09769.1"/>
    </source>
</evidence>
<dbReference type="Gene3D" id="3.30.110.40">
    <property type="entry name" value="TusA-like domain"/>
    <property type="match status" value="1"/>
</dbReference>
<dbReference type="SUPFAM" id="SSF64307">
    <property type="entry name" value="SirA-like"/>
    <property type="match status" value="1"/>
</dbReference>
<dbReference type="InterPro" id="IPR019870">
    <property type="entry name" value="Se_metab_YedF"/>
</dbReference>
<dbReference type="GO" id="GO:0016740">
    <property type="term" value="F:transferase activity"/>
    <property type="evidence" value="ECO:0007669"/>
    <property type="project" value="UniProtKB-KW"/>
</dbReference>
<proteinExistence type="predicted"/>
<dbReference type="InterPro" id="IPR001455">
    <property type="entry name" value="TusA-like"/>
</dbReference>
<accession>A0A498CZD8</accession>
<sequence length="200" mass="21096">MGILVDAKGKLCPIPVVLAKKEIDGGAAEFTVEADNATAVENLQRLADSQGYRTTVQSADGVFSIDFTKAPCEQAGPSGADARDAGPADRSWAVFVGRETVGEGDPELGGSLMKMFFYTLSQSDDLPEAVLFMNGGVKLPTLNDQVAGHLCELAGKGVDILVCGTCLNFYGIADKLQVGTVSNMYDIVERMKRAGKVVSL</sequence>
<dbReference type="AlphaFoldDB" id="A0A498CZD8"/>
<dbReference type="EMBL" id="RCHT01000017">
    <property type="protein sequence ID" value="RLL09769.1"/>
    <property type="molecule type" value="Genomic_DNA"/>
</dbReference>
<dbReference type="InterPro" id="IPR027396">
    <property type="entry name" value="DsrEFH-like"/>
</dbReference>
<evidence type="ECO:0000313" key="3">
    <source>
        <dbReference type="Proteomes" id="UP000276301"/>
    </source>
</evidence>
<reference evidence="2 3" key="1">
    <citation type="submission" date="2018-10" db="EMBL/GenBank/DDBJ databases">
        <title>Anaerotruncus faecis sp. nov., isolated from human feces.</title>
        <authorList>
            <person name="Wang Y.-J."/>
        </authorList>
    </citation>
    <scope>NUCLEOTIDE SEQUENCE [LARGE SCALE GENOMIC DNA]</scope>
    <source>
        <strain evidence="2 3">22A2-44</strain>
    </source>
</reference>
<dbReference type="Pfam" id="PF02635">
    <property type="entry name" value="DsrE"/>
    <property type="match status" value="1"/>
</dbReference>
<gene>
    <name evidence="2" type="primary">yedF</name>
    <name evidence="2" type="ORF">D4A47_09660</name>
</gene>
<keyword evidence="3" id="KW-1185">Reference proteome</keyword>
<keyword evidence="2" id="KW-0808">Transferase</keyword>
<evidence type="ECO:0000259" key="1">
    <source>
        <dbReference type="Pfam" id="PF01206"/>
    </source>
</evidence>
<dbReference type="InterPro" id="IPR003787">
    <property type="entry name" value="Sulphur_relay_DsrE/F-like"/>
</dbReference>
<dbReference type="Pfam" id="PF01206">
    <property type="entry name" value="TusA"/>
    <property type="match status" value="1"/>
</dbReference>
<dbReference type="SUPFAM" id="SSF75169">
    <property type="entry name" value="DsrEFH-like"/>
    <property type="match status" value="1"/>
</dbReference>
<feature type="domain" description="UPF0033" evidence="1">
    <location>
        <begin position="5"/>
        <end position="65"/>
    </location>
</feature>
<protein>
    <submittedName>
        <fullName evidence="2">Sulfurtransferase-like selenium metabolism protein YedF</fullName>
    </submittedName>
</protein>
<dbReference type="RefSeq" id="WP_121587119.1">
    <property type="nucleotide sequence ID" value="NZ_RCHT01000017.1"/>
</dbReference>
<organism evidence="2 3">
    <name type="scientific">Anaerotruncus massiliensis</name>
    <name type="common">ex Liu et al. 2021</name>
    <dbReference type="NCBI Taxonomy" id="2321404"/>
    <lineage>
        <taxon>Bacteria</taxon>
        <taxon>Bacillati</taxon>
        <taxon>Bacillota</taxon>
        <taxon>Clostridia</taxon>
        <taxon>Eubacteriales</taxon>
        <taxon>Oscillospiraceae</taxon>
        <taxon>Anaerotruncus</taxon>
    </lineage>
</organism>
<dbReference type="Proteomes" id="UP000276301">
    <property type="component" value="Unassembled WGS sequence"/>
</dbReference>
<dbReference type="NCBIfam" id="TIGR03527">
    <property type="entry name" value="selenium_YedF"/>
    <property type="match status" value="1"/>
</dbReference>
<name>A0A498CZD8_9FIRM</name>